<organism evidence="3 4">
    <name type="scientific">Kumtagia ephedrae</name>
    <dbReference type="NCBI Taxonomy" id="2116701"/>
    <lineage>
        <taxon>Bacteria</taxon>
        <taxon>Pseudomonadati</taxon>
        <taxon>Pseudomonadota</taxon>
        <taxon>Alphaproteobacteria</taxon>
        <taxon>Hyphomicrobiales</taxon>
        <taxon>Phyllobacteriaceae</taxon>
        <taxon>Kumtagia</taxon>
    </lineage>
</organism>
<dbReference type="CDD" id="cd00060">
    <property type="entry name" value="FHA"/>
    <property type="match status" value="1"/>
</dbReference>
<name>A0A2P7S3I7_9HYPH</name>
<dbReference type="EMBL" id="PXYK01000019">
    <property type="protein sequence ID" value="PSJ56994.1"/>
    <property type="molecule type" value="Genomic_DNA"/>
</dbReference>
<dbReference type="InterPro" id="IPR000253">
    <property type="entry name" value="FHA_dom"/>
</dbReference>
<keyword evidence="4" id="KW-1185">Reference proteome</keyword>
<dbReference type="PROSITE" id="PS50006">
    <property type="entry name" value="FHA_DOMAIN"/>
    <property type="match status" value="1"/>
</dbReference>
<comment type="caution">
    <text evidence="3">The sequence shown here is derived from an EMBL/GenBank/DDBJ whole genome shotgun (WGS) entry which is preliminary data.</text>
</comment>
<feature type="compositionally biased region" description="Low complexity" evidence="1">
    <location>
        <begin position="220"/>
        <end position="247"/>
    </location>
</feature>
<feature type="compositionally biased region" description="Pro residues" evidence="1">
    <location>
        <begin position="248"/>
        <end position="261"/>
    </location>
</feature>
<dbReference type="Proteomes" id="UP000241229">
    <property type="component" value="Unassembled WGS sequence"/>
</dbReference>
<dbReference type="InterPro" id="IPR046883">
    <property type="entry name" value="T6SS_FHA_C"/>
</dbReference>
<dbReference type="RefSeq" id="WP_106773821.1">
    <property type="nucleotide sequence ID" value="NZ_PXYK01000019.1"/>
</dbReference>
<dbReference type="InterPro" id="IPR017735">
    <property type="entry name" value="T6SS_FHA"/>
</dbReference>
<feature type="compositionally biased region" description="Polar residues" evidence="1">
    <location>
        <begin position="119"/>
        <end position="128"/>
    </location>
</feature>
<dbReference type="AlphaFoldDB" id="A0A2P7S3I7"/>
<dbReference type="NCBIfam" id="TIGR03354">
    <property type="entry name" value="VI_FHA"/>
    <property type="match status" value="1"/>
</dbReference>
<gene>
    <name evidence="3" type="primary">tagH</name>
    <name evidence="3" type="ORF">C7I84_19160</name>
</gene>
<dbReference type="OrthoDB" id="273564at2"/>
<feature type="region of interest" description="Disordered" evidence="1">
    <location>
        <begin position="109"/>
        <end position="144"/>
    </location>
</feature>
<dbReference type="Pfam" id="PF20232">
    <property type="entry name" value="T6SS_FHA_C"/>
    <property type="match status" value="1"/>
</dbReference>
<dbReference type="SUPFAM" id="SSF49879">
    <property type="entry name" value="SMAD/FHA domain"/>
    <property type="match status" value="1"/>
</dbReference>
<accession>A0A2P7S3I7</accession>
<feature type="compositionally biased region" description="Pro residues" evidence="1">
    <location>
        <begin position="202"/>
        <end position="219"/>
    </location>
</feature>
<evidence type="ECO:0000256" key="1">
    <source>
        <dbReference type="SAM" id="MobiDB-lite"/>
    </source>
</evidence>
<sequence length="456" mass="48992">MTITLTIDSVDSLPDGGPIRFQARNRGFEIGRQQHLDWTLPDPGRHISGLHCDVRFEKGGYWLYDVSRNGTFLNGSTARMKSPHRLASGDRLAIGHYVIRVEVEDEQASAGAAEDPFQQARQDFSTPSDDIWGAGEPAPPPIDRRELIARPAGRRRDADFSQQFIAFPGAPSQPARPDPYAADAGLPQPAPPFAPAARSQPEPAPSHPAPVFQPAPTDPAPARAKPQPAAGESFAPGQPAAASASAAPFPPQAFPQPPGPVPAGDQQAFARFLQGLAAGAGVTPDTFAGRDPAEIGQEVGEFLRVATEQLAQLLRARAAAKAMTKSASRTMIGAADNNPLKFIPTAAEAIDVMFSRRRPGFLGARASLEAGFADLKRHELATYAAMQKALDRLLDELSPDTISAKVGNSAFSSRKSRSWELFVERWEQKSGPHDNGMLDVFFGYFAEAYDETNKKG</sequence>
<reference evidence="3 4" key="1">
    <citation type="submission" date="2018-03" db="EMBL/GenBank/DDBJ databases">
        <title>The draft genome of Mesorhizobium sp. 6GN-30.</title>
        <authorList>
            <person name="Liu L."/>
            <person name="Li L."/>
            <person name="Wang T."/>
            <person name="Zhang X."/>
            <person name="Liang L."/>
        </authorList>
    </citation>
    <scope>NUCLEOTIDE SEQUENCE [LARGE SCALE GENOMIC DNA]</scope>
    <source>
        <strain evidence="3 4">6GN30</strain>
    </source>
</reference>
<proteinExistence type="predicted"/>
<evidence type="ECO:0000259" key="2">
    <source>
        <dbReference type="PROSITE" id="PS50006"/>
    </source>
</evidence>
<dbReference type="SMART" id="SM00240">
    <property type="entry name" value="FHA"/>
    <property type="match status" value="1"/>
</dbReference>
<evidence type="ECO:0000313" key="3">
    <source>
        <dbReference type="EMBL" id="PSJ56994.1"/>
    </source>
</evidence>
<feature type="region of interest" description="Disordered" evidence="1">
    <location>
        <begin position="167"/>
        <end position="265"/>
    </location>
</feature>
<dbReference type="Gene3D" id="2.60.200.20">
    <property type="match status" value="1"/>
</dbReference>
<evidence type="ECO:0000313" key="4">
    <source>
        <dbReference type="Proteomes" id="UP000241229"/>
    </source>
</evidence>
<feature type="domain" description="FHA" evidence="2">
    <location>
        <begin position="28"/>
        <end position="78"/>
    </location>
</feature>
<protein>
    <submittedName>
        <fullName evidence="3">Type VI secretion system-associated FHA domain protein TagH</fullName>
    </submittedName>
</protein>
<dbReference type="Pfam" id="PF00498">
    <property type="entry name" value="FHA"/>
    <property type="match status" value="1"/>
</dbReference>
<dbReference type="InterPro" id="IPR008984">
    <property type="entry name" value="SMAD_FHA_dom_sf"/>
</dbReference>